<dbReference type="OMA" id="MPEEDWR"/>
<keyword evidence="5" id="KW-0443">Lipid metabolism</keyword>
<name>A0A913Z8Z6_PATMI</name>
<dbReference type="PANTHER" id="PTHR43296">
    <property type="entry name" value="PEROXISOMAL 2,4-DIENOYL-COA REDUCTASE"/>
    <property type="match status" value="1"/>
</dbReference>
<evidence type="ECO:0000313" key="16">
    <source>
        <dbReference type="Proteomes" id="UP000887568"/>
    </source>
</evidence>
<evidence type="ECO:0000313" key="15">
    <source>
        <dbReference type="EnsemblMetazoa" id="XP_038048258.1"/>
    </source>
</evidence>
<evidence type="ECO:0000256" key="5">
    <source>
        <dbReference type="ARBA" id="ARBA00023098"/>
    </source>
</evidence>
<evidence type="ECO:0000256" key="11">
    <source>
        <dbReference type="ARBA" id="ARBA00030890"/>
    </source>
</evidence>
<dbReference type="RefSeq" id="XP_038048258.1">
    <property type="nucleotide sequence ID" value="XM_038192330.1"/>
</dbReference>
<keyword evidence="2" id="KW-0276">Fatty acid metabolism</keyword>
<evidence type="ECO:0000256" key="13">
    <source>
        <dbReference type="ARBA" id="ARBA00048340"/>
    </source>
</evidence>
<dbReference type="FunFam" id="3.40.50.720:FF:000477">
    <property type="entry name" value="Peroxisomal 2,4-dienoyl-CoA reductase"/>
    <property type="match status" value="1"/>
</dbReference>
<dbReference type="GO" id="GO:0008670">
    <property type="term" value="F:2,4-dienoyl-CoA reductase (NADPH) activity"/>
    <property type="evidence" value="ECO:0007669"/>
    <property type="project" value="InterPro"/>
</dbReference>
<comment type="catalytic activity">
    <reaction evidence="14">
        <text>(2E,4Z,7Z,10Z,13Z,16Z,19Z)-docosaheptaenoyl-CoA + NADPH + H(+) = (3E,7Z,10Z,13Z,16Z,19Z)-docosahexaenoyl-CoA + NADP(+)</text>
        <dbReference type="Rhea" id="RHEA:44920"/>
        <dbReference type="ChEBI" id="CHEBI:15378"/>
        <dbReference type="ChEBI" id="CHEBI:57783"/>
        <dbReference type="ChEBI" id="CHEBI:58349"/>
        <dbReference type="ChEBI" id="CHEBI:77559"/>
        <dbReference type="ChEBI" id="CHEBI:84791"/>
    </reaction>
</comment>
<evidence type="ECO:0000256" key="9">
    <source>
        <dbReference type="ARBA" id="ARBA00026117"/>
    </source>
</evidence>
<accession>A0A913Z8Z6</accession>
<evidence type="ECO:0000256" key="4">
    <source>
        <dbReference type="ARBA" id="ARBA00023002"/>
    </source>
</evidence>
<reference evidence="15" key="1">
    <citation type="submission" date="2022-11" db="UniProtKB">
        <authorList>
            <consortium name="EnsemblMetazoa"/>
        </authorList>
    </citation>
    <scope>IDENTIFICATION</scope>
</reference>
<comment type="catalytic activity">
    <reaction evidence="12">
        <text>a (2E,4E)-dienoyl-CoA + NADPH + H(+) = a 4,5-saturated-(3E)-enoyl-CoA + NADP(+)</text>
        <dbReference type="Rhea" id="RHEA:45912"/>
        <dbReference type="ChEBI" id="CHEBI:15378"/>
        <dbReference type="ChEBI" id="CHEBI:57783"/>
        <dbReference type="ChEBI" id="CHEBI:58349"/>
        <dbReference type="ChEBI" id="CHEBI:85101"/>
        <dbReference type="ChEBI" id="CHEBI:85493"/>
        <dbReference type="EC" id="1.3.1.124"/>
    </reaction>
</comment>
<dbReference type="OrthoDB" id="1393670at2759"/>
<protein>
    <recommendedName>
        <fullName evidence="10">Peroxisomal 2,4-dienoyl-CoA reductase [(3E)-enoyl-CoA-producing]</fullName>
        <ecNumber evidence="9">1.3.1.124</ecNumber>
    </recommendedName>
    <alternativeName>
        <fullName evidence="11">2,4-dienoyl-CoA reductase 2</fullName>
    </alternativeName>
</protein>
<evidence type="ECO:0000256" key="12">
    <source>
        <dbReference type="ARBA" id="ARBA00048009"/>
    </source>
</evidence>
<dbReference type="EnsemblMetazoa" id="XM_038192330.1">
    <property type="protein sequence ID" value="XP_038048258.1"/>
    <property type="gene ID" value="LOC119722289"/>
</dbReference>
<evidence type="ECO:0000256" key="6">
    <source>
        <dbReference type="ARBA" id="ARBA00023140"/>
    </source>
</evidence>
<keyword evidence="4" id="KW-0560">Oxidoreductase</keyword>
<dbReference type="InterPro" id="IPR002347">
    <property type="entry name" value="SDR_fam"/>
</dbReference>
<evidence type="ECO:0000256" key="8">
    <source>
        <dbReference type="ARBA" id="ARBA00025939"/>
    </source>
</evidence>
<dbReference type="PRINTS" id="PR00080">
    <property type="entry name" value="SDRFAMILY"/>
</dbReference>
<evidence type="ECO:0000256" key="1">
    <source>
        <dbReference type="ARBA" id="ARBA00004275"/>
    </source>
</evidence>
<keyword evidence="6" id="KW-0576">Peroxisome</keyword>
<evidence type="ECO:0000256" key="7">
    <source>
        <dbReference type="ARBA" id="ARBA00025787"/>
    </source>
</evidence>
<evidence type="ECO:0000256" key="14">
    <source>
        <dbReference type="ARBA" id="ARBA00048631"/>
    </source>
</evidence>
<dbReference type="GO" id="GO:0005778">
    <property type="term" value="C:peroxisomal membrane"/>
    <property type="evidence" value="ECO:0007669"/>
    <property type="project" value="UniProtKB-ARBA"/>
</dbReference>
<dbReference type="Gene3D" id="3.40.50.720">
    <property type="entry name" value="NAD(P)-binding Rossmann-like Domain"/>
    <property type="match status" value="1"/>
</dbReference>
<dbReference type="EC" id="1.3.1.124" evidence="9"/>
<dbReference type="GO" id="GO:0009062">
    <property type="term" value="P:fatty acid catabolic process"/>
    <property type="evidence" value="ECO:0007669"/>
    <property type="project" value="InterPro"/>
</dbReference>
<dbReference type="Pfam" id="PF13561">
    <property type="entry name" value="adh_short_C2"/>
    <property type="match status" value="1"/>
</dbReference>
<organism evidence="15 16">
    <name type="scientific">Patiria miniata</name>
    <name type="common">Bat star</name>
    <name type="synonym">Asterina miniata</name>
    <dbReference type="NCBI Taxonomy" id="46514"/>
    <lineage>
        <taxon>Eukaryota</taxon>
        <taxon>Metazoa</taxon>
        <taxon>Echinodermata</taxon>
        <taxon>Eleutherozoa</taxon>
        <taxon>Asterozoa</taxon>
        <taxon>Asteroidea</taxon>
        <taxon>Valvatacea</taxon>
        <taxon>Valvatida</taxon>
        <taxon>Asterinidae</taxon>
        <taxon>Patiria</taxon>
    </lineage>
</organism>
<comment type="similarity">
    <text evidence="7">Belongs to the short-chain dehydrogenases/reductases (SDR) family. 2,4-dienoyl-CoA reductase subfamily.</text>
</comment>
<dbReference type="PANTHER" id="PTHR43296:SF2">
    <property type="entry name" value="PEROXISOMAL 2,4-DIENOYL-COA REDUCTASE [(3E)-ENOYL-COA-PRODUCING]"/>
    <property type="match status" value="1"/>
</dbReference>
<dbReference type="PRINTS" id="PR00081">
    <property type="entry name" value="GDHRDH"/>
</dbReference>
<dbReference type="AlphaFoldDB" id="A0A913Z8Z6"/>
<dbReference type="InterPro" id="IPR045017">
    <property type="entry name" value="DECR2-like"/>
</dbReference>
<evidence type="ECO:0000256" key="10">
    <source>
        <dbReference type="ARBA" id="ARBA00026221"/>
    </source>
</evidence>
<sequence length="300" mass="32117">MLGKMAGTKASDFDFDVCMPTYDYVFQPDVLRNKVAFITGGGSGICFTIAEVFMRHKCQTVIASRNLQRVQVAAKKLEEATGVQCLALQLDVRKPQDVMRGVDAAVDHFGQIDILVNGAAGNFLVPASGLSYNGFKTVMEIDTMGTYNTSKAVYDKYMSKHGGVIINISATLAYRGQLFQLHAAAAKAAVDSMTKTLCNEWGPQGIRVVGIAPGPIADTEGMRRLGGGAMGKQGLDQLAQNLPLQRVGTKRDIAECAVFVASPAASYISGHTMVVDGGSWMTDDNNLEAMGKRFMASAKL</sequence>
<dbReference type="CDD" id="cd05369">
    <property type="entry name" value="TER_DECR_SDR_a"/>
    <property type="match status" value="1"/>
</dbReference>
<proteinExistence type="inferred from homology"/>
<dbReference type="SUPFAM" id="SSF51735">
    <property type="entry name" value="NAD(P)-binding Rossmann-fold domains"/>
    <property type="match status" value="1"/>
</dbReference>
<comment type="subcellular location">
    <subcellularLocation>
        <location evidence="1">Peroxisome</location>
    </subcellularLocation>
</comment>
<evidence type="ECO:0000256" key="2">
    <source>
        <dbReference type="ARBA" id="ARBA00022832"/>
    </source>
</evidence>
<comment type="subunit">
    <text evidence="8">Monomer, dimer and oligomer.</text>
</comment>
<comment type="catalytic activity">
    <reaction evidence="13">
        <text>a (2E,4Z)-dienoyl-CoA + NADPH + H(+) = a 4,5-saturated-(3E)-enoyl-CoA + NADP(+)</text>
        <dbReference type="Rhea" id="RHEA:61892"/>
        <dbReference type="ChEBI" id="CHEBI:15378"/>
        <dbReference type="ChEBI" id="CHEBI:57783"/>
        <dbReference type="ChEBI" id="CHEBI:58349"/>
        <dbReference type="ChEBI" id="CHEBI:85099"/>
        <dbReference type="ChEBI" id="CHEBI:85493"/>
        <dbReference type="EC" id="1.3.1.124"/>
    </reaction>
</comment>
<dbReference type="Proteomes" id="UP000887568">
    <property type="component" value="Unplaced"/>
</dbReference>
<keyword evidence="3" id="KW-0521">NADP</keyword>
<evidence type="ECO:0000256" key="3">
    <source>
        <dbReference type="ARBA" id="ARBA00022857"/>
    </source>
</evidence>
<dbReference type="InterPro" id="IPR036291">
    <property type="entry name" value="NAD(P)-bd_dom_sf"/>
</dbReference>
<dbReference type="GeneID" id="119722289"/>
<keyword evidence="16" id="KW-1185">Reference proteome</keyword>